<dbReference type="SUPFAM" id="SSF51338">
    <property type="entry name" value="Composite domain of metallo-dependent hydrolases"/>
    <property type="match status" value="1"/>
</dbReference>
<dbReference type="Proteomes" id="UP000631553">
    <property type="component" value="Unassembled WGS sequence"/>
</dbReference>
<evidence type="ECO:0000313" key="3">
    <source>
        <dbReference type="EMBL" id="NYF58246.1"/>
    </source>
</evidence>
<dbReference type="PANTHER" id="PTHR43794:SF11">
    <property type="entry name" value="AMIDOHYDROLASE-RELATED DOMAIN-CONTAINING PROTEIN"/>
    <property type="match status" value="1"/>
</dbReference>
<dbReference type="InterPro" id="IPR006680">
    <property type="entry name" value="Amidohydro-rel"/>
</dbReference>
<dbReference type="InterPro" id="IPR011059">
    <property type="entry name" value="Metal-dep_hydrolase_composite"/>
</dbReference>
<comment type="caution">
    <text evidence="3">The sequence shown here is derived from an EMBL/GenBank/DDBJ whole genome shotgun (WGS) entry which is preliminary data.</text>
</comment>
<dbReference type="Pfam" id="PF01979">
    <property type="entry name" value="Amidohydro_1"/>
    <property type="match status" value="1"/>
</dbReference>
<reference evidence="3 4" key="1">
    <citation type="submission" date="2020-07" db="EMBL/GenBank/DDBJ databases">
        <title>Sequencing the genomes of 1000 actinobacteria strains.</title>
        <authorList>
            <person name="Klenk H.-P."/>
        </authorList>
    </citation>
    <scope>NUCLEOTIDE SEQUENCE [LARGE SCALE GENOMIC DNA]</scope>
    <source>
        <strain evidence="3 4">DSM 43814</strain>
    </source>
</reference>
<protein>
    <submittedName>
        <fullName evidence="3">Cytosine/adenosine deaminase-related metal-dependent hydrolase</fullName>
    </submittedName>
</protein>
<gene>
    <name evidence="3" type="ORF">HDA35_004077</name>
</gene>
<dbReference type="SUPFAM" id="SSF51556">
    <property type="entry name" value="Metallo-dependent hydrolases"/>
    <property type="match status" value="1"/>
</dbReference>
<dbReference type="InterPro" id="IPR032466">
    <property type="entry name" value="Metal_Hydrolase"/>
</dbReference>
<evidence type="ECO:0000256" key="1">
    <source>
        <dbReference type="ARBA" id="ARBA00022801"/>
    </source>
</evidence>
<dbReference type="Gene3D" id="3.20.20.140">
    <property type="entry name" value="Metal-dependent hydrolases"/>
    <property type="match status" value="1"/>
</dbReference>
<proteinExistence type="predicted"/>
<dbReference type="GO" id="GO:0016787">
    <property type="term" value="F:hydrolase activity"/>
    <property type="evidence" value="ECO:0007669"/>
    <property type="project" value="UniProtKB-KW"/>
</dbReference>
<accession>A0ABX2RPU0</accession>
<evidence type="ECO:0000313" key="4">
    <source>
        <dbReference type="Proteomes" id="UP000631553"/>
    </source>
</evidence>
<name>A0ABX2RPU0_9ACTN</name>
<dbReference type="EMBL" id="JACCCQ010000001">
    <property type="protein sequence ID" value="NYF58246.1"/>
    <property type="molecule type" value="Genomic_DNA"/>
</dbReference>
<dbReference type="NCBIfam" id="NF006056">
    <property type="entry name" value="PRK08204.1"/>
    <property type="match status" value="1"/>
</dbReference>
<evidence type="ECO:0000259" key="2">
    <source>
        <dbReference type="Pfam" id="PF01979"/>
    </source>
</evidence>
<sequence length="426" mass="43273">MPKLLLRGGHLLTMDDALGELPRADVLIDGDRIVAVGPGLDPADATVQDVRGHVVLPGLVDSHRHLWQSALVGIGADLSLSAYLPLLLGTVASRMEPADLRLSALLGAAEALHSGVTTVFDYCNATRGDEHADASVAGLAESGARAVYGHGDPERRAGLADLAARAGLVTGAVAMLSNEHAPMEQTARHLAVARELGLVASMHVGCGAHGGRAGAVAALHRAGLLGPDLHFVHGNTITDAEVGLLVDSGAGVTVTPGVEAMMGHGPSAYGRFAARGARPAVGLDVAVAAGHSLFDQLRATLVLERDRHHRAALDVGRDPTALAPAAGDLLRAATVDGAAAIGLADRTGSLTPGKQADVVLLRGLEHLVGRPEPGRLAGAVVATAGPADVTDVLVAGRFVKRGGRLVDHDLAALRAAGADLAARVLP</sequence>
<dbReference type="RefSeq" id="WP_179804165.1">
    <property type="nucleotide sequence ID" value="NZ_JACCCQ010000001.1"/>
</dbReference>
<dbReference type="InterPro" id="IPR050287">
    <property type="entry name" value="MTA/SAH_deaminase"/>
</dbReference>
<feature type="domain" description="Amidohydrolase-related" evidence="2">
    <location>
        <begin position="54"/>
        <end position="399"/>
    </location>
</feature>
<dbReference type="Gene3D" id="2.30.40.10">
    <property type="entry name" value="Urease, subunit C, domain 1"/>
    <property type="match status" value="1"/>
</dbReference>
<organism evidence="3 4">
    <name type="scientific">Micromonospora purpureochromogenes</name>
    <dbReference type="NCBI Taxonomy" id="47872"/>
    <lineage>
        <taxon>Bacteria</taxon>
        <taxon>Bacillati</taxon>
        <taxon>Actinomycetota</taxon>
        <taxon>Actinomycetes</taxon>
        <taxon>Micromonosporales</taxon>
        <taxon>Micromonosporaceae</taxon>
        <taxon>Micromonospora</taxon>
    </lineage>
</organism>
<keyword evidence="1 3" id="KW-0378">Hydrolase</keyword>
<dbReference type="PANTHER" id="PTHR43794">
    <property type="entry name" value="AMINOHYDROLASE SSNA-RELATED"/>
    <property type="match status" value="1"/>
</dbReference>
<keyword evidence="4" id="KW-1185">Reference proteome</keyword>